<dbReference type="SUPFAM" id="SSF52540">
    <property type="entry name" value="P-loop containing nucleoside triphosphate hydrolases"/>
    <property type="match status" value="1"/>
</dbReference>
<feature type="compositionally biased region" description="Polar residues" evidence="1">
    <location>
        <begin position="309"/>
        <end position="318"/>
    </location>
</feature>
<dbReference type="InterPro" id="IPR052026">
    <property type="entry name" value="ExeA_AAA_ATPase_DNA-bind"/>
</dbReference>
<evidence type="ECO:0000256" key="2">
    <source>
        <dbReference type="SAM" id="Phobius"/>
    </source>
</evidence>
<sequence length="460" mass="48966">MYNAYFRLNESPFSIAPDPRFLFMSARHREALAHLMYGVSGEGGFVVLTGEVGTGKTTICRCLLEQVPDDCDVAFIVNPGLSAVEMLAAICDELRIGYPENLNIKGYVDRFNSYLLKGNAAGRKTVLIIDEAQLLDPKVLELLRLLTNLETSRRKLLQIVLLGQPELVTLLARSDLRQVAQRVVARYHLQHLSKIEVSAYVAHRLGVAGSQTKLIPESLMGLLFRRTGGVPRLINLVCDRALLGAYVEGKQVVTEPVLRKAAAEVLGTRKSRTPRIAAAIAAIALLVAAGAWYAVHRAAVLPPTVSQPAESATAQSPEGPSKAPALSAAGSAVSDSAPRDVAATTPMVEAAPLLHAGQTPEQAEAAAFRAVLARFGQIYSPHGRSRGCRYVEAAGLSCFSAQGQYRGLSDLQSADHSLSATGRAAFSGGARRAAGAPGHFHRGRAVALGTDRIARGPVDG</sequence>
<evidence type="ECO:0000259" key="3">
    <source>
        <dbReference type="SMART" id="SM00382"/>
    </source>
</evidence>
<dbReference type="EMBL" id="JADJEV010000001">
    <property type="protein sequence ID" value="MBK6971674.1"/>
    <property type="molecule type" value="Genomic_DNA"/>
</dbReference>
<proteinExistence type="predicted"/>
<organism evidence="4 5">
    <name type="scientific">Candidatus Methylophosphatis roskildensis</name>
    <dbReference type="NCBI Taxonomy" id="2899263"/>
    <lineage>
        <taxon>Bacteria</taxon>
        <taxon>Pseudomonadati</taxon>
        <taxon>Pseudomonadota</taxon>
        <taxon>Betaproteobacteria</taxon>
        <taxon>Nitrosomonadales</taxon>
        <taxon>Sterolibacteriaceae</taxon>
        <taxon>Candidatus Methylophosphatis</taxon>
    </lineage>
</organism>
<dbReference type="PANTHER" id="PTHR35894:SF1">
    <property type="entry name" value="PHOSPHORIBULOKINASE _ URIDINE KINASE FAMILY"/>
    <property type="match status" value="1"/>
</dbReference>
<dbReference type="PANTHER" id="PTHR35894">
    <property type="entry name" value="GENERAL SECRETION PATHWAY PROTEIN A-RELATED"/>
    <property type="match status" value="1"/>
</dbReference>
<dbReference type="InterPro" id="IPR003593">
    <property type="entry name" value="AAA+_ATPase"/>
</dbReference>
<accession>A0A9D7E013</accession>
<feature type="transmembrane region" description="Helical" evidence="2">
    <location>
        <begin position="276"/>
        <end position="295"/>
    </location>
</feature>
<dbReference type="Proteomes" id="UP000807785">
    <property type="component" value="Unassembled WGS sequence"/>
</dbReference>
<dbReference type="Pfam" id="PF13401">
    <property type="entry name" value="AAA_22"/>
    <property type="match status" value="1"/>
</dbReference>
<dbReference type="InterPro" id="IPR027417">
    <property type="entry name" value="P-loop_NTPase"/>
</dbReference>
<name>A0A9D7E013_9PROT</name>
<keyword evidence="2" id="KW-1133">Transmembrane helix</keyword>
<comment type="caution">
    <text evidence="4">The sequence shown here is derived from an EMBL/GenBank/DDBJ whole genome shotgun (WGS) entry which is preliminary data.</text>
</comment>
<dbReference type="InterPro" id="IPR049945">
    <property type="entry name" value="AAA_22"/>
</dbReference>
<dbReference type="AlphaFoldDB" id="A0A9D7E013"/>
<evidence type="ECO:0000313" key="5">
    <source>
        <dbReference type="Proteomes" id="UP000807785"/>
    </source>
</evidence>
<feature type="domain" description="AAA+ ATPase" evidence="3">
    <location>
        <begin position="42"/>
        <end position="184"/>
    </location>
</feature>
<dbReference type="Gene3D" id="3.40.50.300">
    <property type="entry name" value="P-loop containing nucleotide triphosphate hydrolases"/>
    <property type="match status" value="1"/>
</dbReference>
<keyword evidence="2" id="KW-0812">Transmembrane</keyword>
<dbReference type="SMART" id="SM00382">
    <property type="entry name" value="AAA"/>
    <property type="match status" value="1"/>
</dbReference>
<feature type="region of interest" description="Disordered" evidence="1">
    <location>
        <begin position="309"/>
        <end position="330"/>
    </location>
</feature>
<evidence type="ECO:0000313" key="4">
    <source>
        <dbReference type="EMBL" id="MBK6971674.1"/>
    </source>
</evidence>
<reference evidence="4" key="1">
    <citation type="submission" date="2020-10" db="EMBL/GenBank/DDBJ databases">
        <title>Connecting structure to function with the recovery of over 1000 high-quality activated sludge metagenome-assembled genomes encoding full-length rRNA genes using long-read sequencing.</title>
        <authorList>
            <person name="Singleton C.M."/>
            <person name="Petriglieri F."/>
            <person name="Kristensen J.M."/>
            <person name="Kirkegaard R.H."/>
            <person name="Michaelsen T.Y."/>
            <person name="Andersen M.H."/>
            <person name="Karst S.M."/>
            <person name="Dueholm M.S."/>
            <person name="Nielsen P.H."/>
            <person name="Albertsen M."/>
        </authorList>
    </citation>
    <scope>NUCLEOTIDE SEQUENCE</scope>
    <source>
        <strain evidence="4">Bjer_18-Q3-R1-45_BAT3C.347</strain>
    </source>
</reference>
<evidence type="ECO:0000256" key="1">
    <source>
        <dbReference type="SAM" id="MobiDB-lite"/>
    </source>
</evidence>
<gene>
    <name evidence="4" type="ORF">IPH26_01510</name>
</gene>
<keyword evidence="2" id="KW-0472">Membrane</keyword>
<protein>
    <submittedName>
        <fullName evidence="4">AAA family ATPase</fullName>
    </submittedName>
</protein>
<dbReference type="GO" id="GO:0016887">
    <property type="term" value="F:ATP hydrolysis activity"/>
    <property type="evidence" value="ECO:0007669"/>
    <property type="project" value="InterPro"/>
</dbReference>